<evidence type="ECO:0000313" key="6">
    <source>
        <dbReference type="EMBL" id="KAF2501878.1"/>
    </source>
</evidence>
<evidence type="ECO:0000256" key="1">
    <source>
        <dbReference type="ARBA" id="ARBA00006641"/>
    </source>
</evidence>
<dbReference type="SUPFAM" id="SSF53182">
    <property type="entry name" value="Pyrrolidone carboxyl peptidase (pyroglutamate aminopeptidase)"/>
    <property type="match status" value="1"/>
</dbReference>
<dbReference type="Proteomes" id="UP000799750">
    <property type="component" value="Unassembled WGS sequence"/>
</dbReference>
<reference evidence="6" key="1">
    <citation type="journal article" date="2020" name="Stud. Mycol.">
        <title>101 Dothideomycetes genomes: a test case for predicting lifestyles and emergence of pathogens.</title>
        <authorList>
            <person name="Haridas S."/>
            <person name="Albert R."/>
            <person name="Binder M."/>
            <person name="Bloem J."/>
            <person name="Labutti K."/>
            <person name="Salamov A."/>
            <person name="Andreopoulos B."/>
            <person name="Baker S."/>
            <person name="Barry K."/>
            <person name="Bills G."/>
            <person name="Bluhm B."/>
            <person name="Cannon C."/>
            <person name="Castanera R."/>
            <person name="Culley D."/>
            <person name="Daum C."/>
            <person name="Ezra D."/>
            <person name="Gonzalez J."/>
            <person name="Henrissat B."/>
            <person name="Kuo A."/>
            <person name="Liang C."/>
            <person name="Lipzen A."/>
            <person name="Lutzoni F."/>
            <person name="Magnuson J."/>
            <person name="Mondo S."/>
            <person name="Nolan M."/>
            <person name="Ohm R."/>
            <person name="Pangilinan J."/>
            <person name="Park H.-J."/>
            <person name="Ramirez L."/>
            <person name="Alfaro M."/>
            <person name="Sun H."/>
            <person name="Tritt A."/>
            <person name="Yoshinaga Y."/>
            <person name="Zwiers L.-H."/>
            <person name="Turgeon B."/>
            <person name="Goodwin S."/>
            <person name="Spatafora J."/>
            <person name="Crous P."/>
            <person name="Grigoriev I."/>
        </authorList>
    </citation>
    <scope>NUCLEOTIDE SEQUENCE</scope>
    <source>
        <strain evidence="6">CBS 269.34</strain>
    </source>
</reference>
<evidence type="ECO:0000256" key="5">
    <source>
        <dbReference type="SAM" id="MobiDB-lite"/>
    </source>
</evidence>
<keyword evidence="2" id="KW-0645">Protease</keyword>
<dbReference type="Pfam" id="PF01470">
    <property type="entry name" value="Peptidase_C15"/>
    <property type="match status" value="1"/>
</dbReference>
<sequence length="269" mass="29866">MPRSSGAAVPQPSQEKTEDPVTVLVTGFGPFLEKYPTNSSWSIASTLPAILPATPLHPTPIRIIVHHEPIRVAYHAVTDTIPAIIDSCAPKPDIVFHIGLAAGRTFYTLERGAHRTGYNSIPDVDGRLFSEAEVAARWPHLPPILKTAFKTDDVWRRWRAQLPDSNIDIRPSEDAGNFMCGFIYYNTLAHFYEQKDEERPVTFLHVPNLPTKKDVDQGREVACALIRAMVDSRREHGVTDGIAEKLVNRAAEIVANKDEGPKTDVNFVA</sequence>
<evidence type="ECO:0000313" key="7">
    <source>
        <dbReference type="Proteomes" id="UP000799750"/>
    </source>
</evidence>
<dbReference type="InterPro" id="IPR016125">
    <property type="entry name" value="Peptidase_C15-like"/>
</dbReference>
<keyword evidence="4" id="KW-0788">Thiol protease</keyword>
<dbReference type="EMBL" id="MU004182">
    <property type="protein sequence ID" value="KAF2501878.1"/>
    <property type="molecule type" value="Genomic_DNA"/>
</dbReference>
<organism evidence="6 7">
    <name type="scientific">Lophium mytilinum</name>
    <dbReference type="NCBI Taxonomy" id="390894"/>
    <lineage>
        <taxon>Eukaryota</taxon>
        <taxon>Fungi</taxon>
        <taxon>Dikarya</taxon>
        <taxon>Ascomycota</taxon>
        <taxon>Pezizomycotina</taxon>
        <taxon>Dothideomycetes</taxon>
        <taxon>Pleosporomycetidae</taxon>
        <taxon>Mytilinidiales</taxon>
        <taxon>Mytilinidiaceae</taxon>
        <taxon>Lophium</taxon>
    </lineage>
</organism>
<dbReference type="GO" id="GO:0008234">
    <property type="term" value="F:cysteine-type peptidase activity"/>
    <property type="evidence" value="ECO:0007669"/>
    <property type="project" value="UniProtKB-KW"/>
</dbReference>
<evidence type="ECO:0000256" key="3">
    <source>
        <dbReference type="ARBA" id="ARBA00022801"/>
    </source>
</evidence>
<keyword evidence="3" id="KW-0378">Hydrolase</keyword>
<comment type="similarity">
    <text evidence="1">Belongs to the peptidase C15 family.</text>
</comment>
<evidence type="ECO:0000256" key="4">
    <source>
        <dbReference type="ARBA" id="ARBA00022807"/>
    </source>
</evidence>
<dbReference type="InterPro" id="IPR036440">
    <property type="entry name" value="Peptidase_C15-like_sf"/>
</dbReference>
<dbReference type="Gene3D" id="3.40.630.20">
    <property type="entry name" value="Peptidase C15, pyroglutamyl peptidase I-like"/>
    <property type="match status" value="1"/>
</dbReference>
<evidence type="ECO:0000256" key="2">
    <source>
        <dbReference type="ARBA" id="ARBA00022670"/>
    </source>
</evidence>
<feature type="region of interest" description="Disordered" evidence="5">
    <location>
        <begin position="1"/>
        <end position="20"/>
    </location>
</feature>
<gene>
    <name evidence="6" type="ORF">BU16DRAFT_211399</name>
</gene>
<dbReference type="AlphaFoldDB" id="A0A6A6RAQ5"/>
<dbReference type="GO" id="GO:0006508">
    <property type="term" value="P:proteolysis"/>
    <property type="evidence" value="ECO:0007669"/>
    <property type="project" value="UniProtKB-KW"/>
</dbReference>
<dbReference type="PANTHER" id="PTHR23402:SF1">
    <property type="entry name" value="PYROGLUTAMYL-PEPTIDASE I"/>
    <property type="match status" value="1"/>
</dbReference>
<dbReference type="OrthoDB" id="407146at2759"/>
<protein>
    <submittedName>
        <fullName evidence="6">Peptidase C15, pyroglutamyl peptidase I-like protein</fullName>
    </submittedName>
</protein>
<proteinExistence type="inferred from homology"/>
<keyword evidence="7" id="KW-1185">Reference proteome</keyword>
<dbReference type="PANTHER" id="PTHR23402">
    <property type="entry name" value="PROTEASE FAMILY C15 PYROGLUTAMYL-PEPTIDASE I-RELATED"/>
    <property type="match status" value="1"/>
</dbReference>
<accession>A0A6A6RAQ5</accession>
<name>A0A6A6RAQ5_9PEZI</name>